<evidence type="ECO:0000256" key="1">
    <source>
        <dbReference type="SAM" id="Phobius"/>
    </source>
</evidence>
<name>A0A1L5F8H5_CLOKL</name>
<evidence type="ECO:0000313" key="3">
    <source>
        <dbReference type="Proteomes" id="UP000184604"/>
    </source>
</evidence>
<evidence type="ECO:0008006" key="4">
    <source>
        <dbReference type="Google" id="ProtNLM"/>
    </source>
</evidence>
<protein>
    <recommendedName>
        <fullName evidence="4">DUF3368 domain-containing protein</fullName>
    </recommendedName>
</protein>
<dbReference type="AlphaFoldDB" id="A0A1L5F8H5"/>
<organism evidence="2 3">
    <name type="scientific">Clostridium kluyveri</name>
    <dbReference type="NCBI Taxonomy" id="1534"/>
    <lineage>
        <taxon>Bacteria</taxon>
        <taxon>Bacillati</taxon>
        <taxon>Bacillota</taxon>
        <taxon>Clostridia</taxon>
        <taxon>Eubacteriales</taxon>
        <taxon>Clostridiaceae</taxon>
        <taxon>Clostridium</taxon>
    </lineage>
</organism>
<dbReference type="Proteomes" id="UP000184604">
    <property type="component" value="Chromosome"/>
</dbReference>
<dbReference type="Pfam" id="PF11848">
    <property type="entry name" value="DUF3368"/>
    <property type="match status" value="1"/>
</dbReference>
<sequence length="72" mass="7982">MIKVICNSSPIIGLSVIGKLLQSIGIIGVLIIAKKKGKIIELRNYLDSLIKANYRISKKLYENALRKVGELD</sequence>
<accession>A0A1L5F8H5</accession>
<dbReference type="EMBL" id="CP018335">
    <property type="protein sequence ID" value="APM39289.1"/>
    <property type="molecule type" value="Genomic_DNA"/>
</dbReference>
<dbReference type="InterPro" id="IPR021799">
    <property type="entry name" value="PIN-like_prokaryotic"/>
</dbReference>
<gene>
    <name evidence="2" type="ORF">BS101_11310</name>
</gene>
<evidence type="ECO:0000313" key="2">
    <source>
        <dbReference type="EMBL" id="APM39289.1"/>
    </source>
</evidence>
<keyword evidence="1" id="KW-0812">Transmembrane</keyword>
<dbReference type="OrthoDB" id="2065688at2"/>
<keyword evidence="1" id="KW-1133">Transmembrane helix</keyword>
<keyword evidence="1" id="KW-0472">Membrane</keyword>
<feature type="transmembrane region" description="Helical" evidence="1">
    <location>
        <begin position="12"/>
        <end position="33"/>
    </location>
</feature>
<proteinExistence type="predicted"/>
<dbReference type="RefSeq" id="WP_073538916.1">
    <property type="nucleotide sequence ID" value="NZ_CP018335.1"/>
</dbReference>
<reference evidence="2 3" key="1">
    <citation type="submission" date="2016-12" db="EMBL/GenBank/DDBJ databases">
        <title>Complete genome sequence of Clostridium kluyveri JZZ isolated from the pit mud of a Chinese flavor liquor-making factory.</title>
        <authorList>
            <person name="Wang Y."/>
        </authorList>
    </citation>
    <scope>NUCLEOTIDE SEQUENCE [LARGE SCALE GENOMIC DNA]</scope>
    <source>
        <strain evidence="2 3">JZZ</strain>
    </source>
</reference>